<sequence>MATPATDPRPTPPAGPDGAVGEFSWSRWEAGERPVRTAALLAVVAAAAFTAGVTLQSVASGLLALALLLATLANCLLPIRYAMTADGVGVHGLLRSRLLKWSRVDAARVGEQDAVLLYTTEHTVAQRQFRIDLGPEPQMVAAVLKQRLLDAGVPLV</sequence>
<proteinExistence type="predicted"/>
<keyword evidence="4" id="KW-1185">Reference proteome</keyword>
<dbReference type="OrthoDB" id="9850587at2"/>
<name>A0A5C5V046_9BACT</name>
<dbReference type="Proteomes" id="UP000316714">
    <property type="component" value="Unassembled WGS sequence"/>
</dbReference>
<evidence type="ECO:0000256" key="2">
    <source>
        <dbReference type="SAM" id="Phobius"/>
    </source>
</evidence>
<dbReference type="EMBL" id="SIHJ01000004">
    <property type="protein sequence ID" value="TWT31117.1"/>
    <property type="molecule type" value="Genomic_DNA"/>
</dbReference>
<gene>
    <name evidence="3" type="ORF">KOR34_44920</name>
</gene>
<accession>A0A5C5V046</accession>
<comment type="caution">
    <text evidence="3">The sequence shown here is derived from an EMBL/GenBank/DDBJ whole genome shotgun (WGS) entry which is preliminary data.</text>
</comment>
<evidence type="ECO:0000313" key="3">
    <source>
        <dbReference type="EMBL" id="TWT31117.1"/>
    </source>
</evidence>
<evidence type="ECO:0008006" key="5">
    <source>
        <dbReference type="Google" id="ProtNLM"/>
    </source>
</evidence>
<keyword evidence="2" id="KW-0472">Membrane</keyword>
<feature type="transmembrane region" description="Helical" evidence="2">
    <location>
        <begin position="61"/>
        <end position="79"/>
    </location>
</feature>
<dbReference type="AlphaFoldDB" id="A0A5C5V046"/>
<organism evidence="3 4">
    <name type="scientific">Posidoniimonas corsicana</name>
    <dbReference type="NCBI Taxonomy" id="1938618"/>
    <lineage>
        <taxon>Bacteria</taxon>
        <taxon>Pseudomonadati</taxon>
        <taxon>Planctomycetota</taxon>
        <taxon>Planctomycetia</taxon>
        <taxon>Pirellulales</taxon>
        <taxon>Lacipirellulaceae</taxon>
        <taxon>Posidoniimonas</taxon>
    </lineage>
</organism>
<keyword evidence="2" id="KW-1133">Transmembrane helix</keyword>
<keyword evidence="2" id="KW-0812">Transmembrane</keyword>
<evidence type="ECO:0000313" key="4">
    <source>
        <dbReference type="Proteomes" id="UP000316714"/>
    </source>
</evidence>
<dbReference type="RefSeq" id="WP_146568307.1">
    <property type="nucleotide sequence ID" value="NZ_SIHJ01000004.1"/>
</dbReference>
<feature type="transmembrane region" description="Helical" evidence="2">
    <location>
        <begin position="37"/>
        <end position="55"/>
    </location>
</feature>
<feature type="region of interest" description="Disordered" evidence="1">
    <location>
        <begin position="1"/>
        <end position="20"/>
    </location>
</feature>
<protein>
    <recommendedName>
        <fullName evidence="5">PH domain-containing protein</fullName>
    </recommendedName>
</protein>
<evidence type="ECO:0000256" key="1">
    <source>
        <dbReference type="SAM" id="MobiDB-lite"/>
    </source>
</evidence>
<reference evidence="3 4" key="1">
    <citation type="submission" date="2019-02" db="EMBL/GenBank/DDBJ databases">
        <title>Deep-cultivation of Planctomycetes and their phenomic and genomic characterization uncovers novel biology.</title>
        <authorList>
            <person name="Wiegand S."/>
            <person name="Jogler M."/>
            <person name="Boedeker C."/>
            <person name="Pinto D."/>
            <person name="Vollmers J."/>
            <person name="Rivas-Marin E."/>
            <person name="Kohn T."/>
            <person name="Peeters S.H."/>
            <person name="Heuer A."/>
            <person name="Rast P."/>
            <person name="Oberbeckmann S."/>
            <person name="Bunk B."/>
            <person name="Jeske O."/>
            <person name="Meyerdierks A."/>
            <person name="Storesund J.E."/>
            <person name="Kallscheuer N."/>
            <person name="Luecker S."/>
            <person name="Lage O.M."/>
            <person name="Pohl T."/>
            <person name="Merkel B.J."/>
            <person name="Hornburger P."/>
            <person name="Mueller R.-W."/>
            <person name="Bruemmer F."/>
            <person name="Labrenz M."/>
            <person name="Spormann A.M."/>
            <person name="Op Den Camp H."/>
            <person name="Overmann J."/>
            <person name="Amann R."/>
            <person name="Jetten M.S.M."/>
            <person name="Mascher T."/>
            <person name="Medema M.H."/>
            <person name="Devos D.P."/>
            <person name="Kaster A.-K."/>
            <person name="Ovreas L."/>
            <person name="Rohde M."/>
            <person name="Galperin M.Y."/>
            <person name="Jogler C."/>
        </authorList>
    </citation>
    <scope>NUCLEOTIDE SEQUENCE [LARGE SCALE GENOMIC DNA]</scope>
    <source>
        <strain evidence="3 4">KOR34</strain>
    </source>
</reference>